<dbReference type="InterPro" id="IPR036188">
    <property type="entry name" value="FAD/NAD-bd_sf"/>
</dbReference>
<evidence type="ECO:0000256" key="1">
    <source>
        <dbReference type="ARBA" id="ARBA00001974"/>
    </source>
</evidence>
<dbReference type="Proteomes" id="UP000019678">
    <property type="component" value="Unassembled WGS sequence"/>
</dbReference>
<dbReference type="EC" id="1.1.5.3" evidence="6"/>
<evidence type="ECO:0000256" key="7">
    <source>
        <dbReference type="SAM" id="MobiDB-lite"/>
    </source>
</evidence>
<dbReference type="InterPro" id="IPR000447">
    <property type="entry name" value="G3P_DH_FAD-dep"/>
</dbReference>
<dbReference type="InterPro" id="IPR006076">
    <property type="entry name" value="FAD-dep_OxRdtase"/>
</dbReference>
<comment type="similarity">
    <text evidence="2 6">Belongs to the FAD-dependent glycerol-3-phosphate dehydrogenase family.</text>
</comment>
<evidence type="ECO:0000259" key="9">
    <source>
        <dbReference type="Pfam" id="PF16901"/>
    </source>
</evidence>
<dbReference type="GO" id="GO:0009331">
    <property type="term" value="C:glycerol-3-phosphate dehydrogenase (FAD) complex"/>
    <property type="evidence" value="ECO:0007669"/>
    <property type="project" value="UniProtKB-UniRule"/>
</dbReference>
<keyword evidence="5 6" id="KW-0560">Oxidoreductase</keyword>
<dbReference type="OrthoDB" id="9766796at2"/>
<dbReference type="Gene3D" id="3.30.9.10">
    <property type="entry name" value="D-Amino Acid Oxidase, subunit A, domain 2"/>
    <property type="match status" value="1"/>
</dbReference>
<name>A0A017T4U0_9BACT</name>
<dbReference type="PANTHER" id="PTHR11985">
    <property type="entry name" value="GLYCEROL-3-PHOSPHATE DEHYDROGENASE"/>
    <property type="match status" value="1"/>
</dbReference>
<dbReference type="EMBL" id="ASRX01000039">
    <property type="protein sequence ID" value="EYF04017.1"/>
    <property type="molecule type" value="Genomic_DNA"/>
</dbReference>
<evidence type="ECO:0000256" key="6">
    <source>
        <dbReference type="RuleBase" id="RU361217"/>
    </source>
</evidence>
<reference evidence="10 11" key="1">
    <citation type="submission" date="2013-05" db="EMBL/GenBank/DDBJ databases">
        <title>Genome assembly of Chondromyces apiculatus DSM 436.</title>
        <authorList>
            <person name="Sharma G."/>
            <person name="Khatri I."/>
            <person name="Kaur C."/>
            <person name="Mayilraj S."/>
            <person name="Subramanian S."/>
        </authorList>
    </citation>
    <scope>NUCLEOTIDE SEQUENCE [LARGE SCALE GENOMIC DNA]</scope>
    <source>
        <strain evidence="10 11">DSM 436</strain>
    </source>
</reference>
<evidence type="ECO:0000256" key="4">
    <source>
        <dbReference type="ARBA" id="ARBA00022827"/>
    </source>
</evidence>
<sequence>MQASPVRLRRDDTDVDVVVIGGGVNGVGVARDASQRGLRVALFERNDLAFGASGNSSGMIHGGPRYLTNDPHVTETSCRDSGHIQAIAPHLLFRIPFLAPVERSARSRVMFTLMDAFFEAYDRYQPFKRGKRHARLSADELRQLEPGLAGDLMGGFSMDEWGIDGARLCVANAVDAMERGAKVYVGHTVERVERREDTGAVVAVRYRDRHTGAGGRLRTSVVINATGAWSSITAALGGLPPTASRVRPGKGIHIVYDRRLTSYAIMGQTIDGRQIFMCPWENVTVIGTTDDDFYGDLDGVRANSEEVRYLVQGIARVFPAIRNARAIGTYAGVRPTLHAYGPSEDELSRDHQIIDHAVHGAPGLFSMIGGKLASYRLFSEEMADVLAKHFGIGLRCATHVTSLPGGDATVDPFALAERAGIDAVAARRLVYRHGSRALHVEERMKARPREAVAVCPCEPVTEAEVRYTVRHELARTVDDVSRRTRLGLGACGGMRCAARCGQIVASERGLPPREGMRQAINFLERQALTRVVALGPEQARQEALAIASVRSELGLMGDDDLATAPAWRQIAQSEPGEQSAHSRAQGEVVCPDP</sequence>
<feature type="region of interest" description="Disordered" evidence="7">
    <location>
        <begin position="571"/>
        <end position="593"/>
    </location>
</feature>
<dbReference type="Gene3D" id="3.50.50.60">
    <property type="entry name" value="FAD/NAD(P)-binding domain"/>
    <property type="match status" value="1"/>
</dbReference>
<dbReference type="SUPFAM" id="SSF54373">
    <property type="entry name" value="FAD-linked reductases, C-terminal domain"/>
    <property type="match status" value="1"/>
</dbReference>
<dbReference type="InterPro" id="IPR031656">
    <property type="entry name" value="DAO_C"/>
</dbReference>
<dbReference type="AlphaFoldDB" id="A0A017T4U0"/>
<dbReference type="GO" id="GO:0004368">
    <property type="term" value="F:glycerol-3-phosphate dehydrogenase (quinone) activity"/>
    <property type="evidence" value="ECO:0007669"/>
    <property type="project" value="UniProtKB-EC"/>
</dbReference>
<dbReference type="Pfam" id="PF01266">
    <property type="entry name" value="DAO"/>
    <property type="match status" value="1"/>
</dbReference>
<evidence type="ECO:0000256" key="3">
    <source>
        <dbReference type="ARBA" id="ARBA00022630"/>
    </source>
</evidence>
<dbReference type="InterPro" id="IPR038299">
    <property type="entry name" value="DAO_C_sf"/>
</dbReference>
<dbReference type="GO" id="GO:0006072">
    <property type="term" value="P:glycerol-3-phosphate metabolic process"/>
    <property type="evidence" value="ECO:0007669"/>
    <property type="project" value="UniProtKB-UniRule"/>
</dbReference>
<comment type="catalytic activity">
    <reaction evidence="6">
        <text>a quinone + sn-glycerol 3-phosphate = dihydroxyacetone phosphate + a quinol</text>
        <dbReference type="Rhea" id="RHEA:18977"/>
        <dbReference type="ChEBI" id="CHEBI:24646"/>
        <dbReference type="ChEBI" id="CHEBI:57597"/>
        <dbReference type="ChEBI" id="CHEBI:57642"/>
        <dbReference type="ChEBI" id="CHEBI:132124"/>
        <dbReference type="EC" id="1.1.5.3"/>
    </reaction>
</comment>
<keyword evidence="11" id="KW-1185">Reference proteome</keyword>
<comment type="cofactor">
    <cofactor evidence="1 6">
        <name>FAD</name>
        <dbReference type="ChEBI" id="CHEBI:57692"/>
    </cofactor>
</comment>
<dbReference type="CDD" id="cd19946">
    <property type="entry name" value="GlpA-like_Fer2_BFD-like"/>
    <property type="match status" value="1"/>
</dbReference>
<dbReference type="PRINTS" id="PR01001">
    <property type="entry name" value="FADG3PDH"/>
</dbReference>
<evidence type="ECO:0000256" key="5">
    <source>
        <dbReference type="ARBA" id="ARBA00023002"/>
    </source>
</evidence>
<proteinExistence type="inferred from homology"/>
<feature type="domain" description="FAD dependent oxidoreductase" evidence="8">
    <location>
        <begin position="16"/>
        <end position="375"/>
    </location>
</feature>
<protein>
    <recommendedName>
        <fullName evidence="6">Glycerol-3-phosphate dehydrogenase</fullName>
        <ecNumber evidence="6">1.1.5.3</ecNumber>
    </recommendedName>
</protein>
<dbReference type="eggNOG" id="COG0578">
    <property type="taxonomic scope" value="Bacteria"/>
</dbReference>
<accession>A0A017T4U0</accession>
<dbReference type="PANTHER" id="PTHR11985:SF15">
    <property type="entry name" value="GLYCEROL-3-PHOSPHATE DEHYDROGENASE, MITOCHONDRIAL"/>
    <property type="match status" value="1"/>
</dbReference>
<dbReference type="Pfam" id="PF16901">
    <property type="entry name" value="DAO_C"/>
    <property type="match status" value="1"/>
</dbReference>
<evidence type="ECO:0000313" key="11">
    <source>
        <dbReference type="Proteomes" id="UP000019678"/>
    </source>
</evidence>
<dbReference type="STRING" id="1192034.CAP_4891"/>
<evidence type="ECO:0000259" key="8">
    <source>
        <dbReference type="Pfam" id="PF01266"/>
    </source>
</evidence>
<feature type="compositionally biased region" description="Polar residues" evidence="7">
    <location>
        <begin position="571"/>
        <end position="582"/>
    </location>
</feature>
<dbReference type="PROSITE" id="PS00977">
    <property type="entry name" value="FAD_G3PDH_1"/>
    <property type="match status" value="1"/>
</dbReference>
<keyword evidence="4" id="KW-0274">FAD</keyword>
<organism evidence="10 11">
    <name type="scientific">Chondromyces apiculatus DSM 436</name>
    <dbReference type="NCBI Taxonomy" id="1192034"/>
    <lineage>
        <taxon>Bacteria</taxon>
        <taxon>Pseudomonadati</taxon>
        <taxon>Myxococcota</taxon>
        <taxon>Polyangia</taxon>
        <taxon>Polyangiales</taxon>
        <taxon>Polyangiaceae</taxon>
        <taxon>Chondromyces</taxon>
    </lineage>
</organism>
<gene>
    <name evidence="10" type="ORF">CAP_4891</name>
</gene>
<dbReference type="SUPFAM" id="SSF51905">
    <property type="entry name" value="FAD/NAD(P)-binding domain"/>
    <property type="match status" value="1"/>
</dbReference>
<comment type="caution">
    <text evidence="10">The sequence shown here is derived from an EMBL/GenBank/DDBJ whole genome shotgun (WGS) entry which is preliminary data.</text>
</comment>
<feature type="domain" description="Alpha-glycerophosphate oxidase C-terminal" evidence="9">
    <location>
        <begin position="396"/>
        <end position="509"/>
    </location>
</feature>
<evidence type="ECO:0000313" key="10">
    <source>
        <dbReference type="EMBL" id="EYF04017.1"/>
    </source>
</evidence>
<evidence type="ECO:0000256" key="2">
    <source>
        <dbReference type="ARBA" id="ARBA00007330"/>
    </source>
</evidence>
<dbReference type="Gene3D" id="1.10.8.870">
    <property type="entry name" value="Alpha-glycerophosphate oxidase, cap domain"/>
    <property type="match status" value="1"/>
</dbReference>
<keyword evidence="3 6" id="KW-0285">Flavoprotein</keyword>